<protein>
    <recommendedName>
        <fullName evidence="3">ParA family protein</fullName>
    </recommendedName>
</protein>
<accession>A0ABW4HVW3</accession>
<sequence length="377" mass="43720">MISVVSSDDLLIKSIQKHLPDNEVVRAKTIESVNHQNTKTLVVTDEFLHHNDFIDYDFSMYEYVFYVMQNEVIDVLESSIKGLCDGYNIHYISSRFTNEQVAEQIKHAITPSEKKKKNIFSFFSTVSNVGSTSTTFSTAFSVSENTDAKVAVLILNAWDSGADYIDYKATYLDQVKDSILSSRYDDNEEFESLFQEVKKDSLYVMLGNRNTKLERLYTKEEIERVITRAEEVFDIVIIDGGCHYDNANIIQTLYSSDYHFLVLNQQEKLKRKWEEVYQNILQPLGFQKEQFLLVLNRFHNNPNMPTIKDLRNQYGMNVLTAIEESPNGYLSEFNKKSLYQFDDMPYREAVNVIGRTIAASAGFEFKDGSRRRKFFSL</sequence>
<evidence type="ECO:0000313" key="1">
    <source>
        <dbReference type="EMBL" id="MFD1609803.1"/>
    </source>
</evidence>
<name>A0ABW4HVW3_9BACI</name>
<dbReference type="InterPro" id="IPR027417">
    <property type="entry name" value="P-loop_NTPase"/>
</dbReference>
<reference evidence="2" key="1">
    <citation type="journal article" date="2019" name="Int. J. Syst. Evol. Microbiol.">
        <title>The Global Catalogue of Microorganisms (GCM) 10K type strain sequencing project: providing services to taxonomists for standard genome sequencing and annotation.</title>
        <authorList>
            <consortium name="The Broad Institute Genomics Platform"/>
            <consortium name="The Broad Institute Genome Sequencing Center for Infectious Disease"/>
            <person name="Wu L."/>
            <person name="Ma J."/>
        </authorList>
    </citation>
    <scope>NUCLEOTIDE SEQUENCE [LARGE SCALE GENOMIC DNA]</scope>
    <source>
        <strain evidence="2">CGMCC 1.12376</strain>
    </source>
</reference>
<organism evidence="1 2">
    <name type="scientific">Oceanobacillus luteolus</name>
    <dbReference type="NCBI Taxonomy" id="1274358"/>
    <lineage>
        <taxon>Bacteria</taxon>
        <taxon>Bacillati</taxon>
        <taxon>Bacillota</taxon>
        <taxon>Bacilli</taxon>
        <taxon>Bacillales</taxon>
        <taxon>Bacillaceae</taxon>
        <taxon>Oceanobacillus</taxon>
    </lineage>
</organism>
<dbReference type="RefSeq" id="WP_379599304.1">
    <property type="nucleotide sequence ID" value="NZ_JBHUDE010000163.1"/>
</dbReference>
<evidence type="ECO:0000313" key="2">
    <source>
        <dbReference type="Proteomes" id="UP001597221"/>
    </source>
</evidence>
<keyword evidence="2" id="KW-1185">Reference proteome</keyword>
<comment type="caution">
    <text evidence="1">The sequence shown here is derived from an EMBL/GenBank/DDBJ whole genome shotgun (WGS) entry which is preliminary data.</text>
</comment>
<dbReference type="Gene3D" id="3.40.50.300">
    <property type="entry name" value="P-loop containing nucleotide triphosphate hydrolases"/>
    <property type="match status" value="1"/>
</dbReference>
<dbReference type="EMBL" id="JBHUDE010000163">
    <property type="protein sequence ID" value="MFD1609803.1"/>
    <property type="molecule type" value="Genomic_DNA"/>
</dbReference>
<dbReference type="SUPFAM" id="SSF52540">
    <property type="entry name" value="P-loop containing nucleoside triphosphate hydrolases"/>
    <property type="match status" value="1"/>
</dbReference>
<evidence type="ECO:0008006" key="3">
    <source>
        <dbReference type="Google" id="ProtNLM"/>
    </source>
</evidence>
<gene>
    <name evidence="1" type="ORF">ACFSBH_19475</name>
</gene>
<dbReference type="Proteomes" id="UP001597221">
    <property type="component" value="Unassembled WGS sequence"/>
</dbReference>
<proteinExistence type="predicted"/>